<accession>A0ACC0W201</accession>
<gene>
    <name evidence="1" type="ORF">PsorP6_006168</name>
</gene>
<organism evidence="1 2">
    <name type="scientific">Peronosclerospora sorghi</name>
    <dbReference type="NCBI Taxonomy" id="230839"/>
    <lineage>
        <taxon>Eukaryota</taxon>
        <taxon>Sar</taxon>
        <taxon>Stramenopiles</taxon>
        <taxon>Oomycota</taxon>
        <taxon>Peronosporomycetes</taxon>
        <taxon>Peronosporales</taxon>
        <taxon>Peronosporaceae</taxon>
        <taxon>Peronosclerospora</taxon>
    </lineage>
</organism>
<dbReference type="EMBL" id="CM047583">
    <property type="protein sequence ID" value="KAI9912557.1"/>
    <property type="molecule type" value="Genomic_DNA"/>
</dbReference>
<reference evidence="1 2" key="1">
    <citation type="journal article" date="2022" name="bioRxiv">
        <title>The genome of the oomycete Peronosclerospora sorghi, a cosmopolitan pathogen of maize and sorghum, is inflated with dispersed pseudogenes.</title>
        <authorList>
            <person name="Fletcher K."/>
            <person name="Martin F."/>
            <person name="Isakeit T."/>
            <person name="Cavanaugh K."/>
            <person name="Magill C."/>
            <person name="Michelmore R."/>
        </authorList>
    </citation>
    <scope>NUCLEOTIDE SEQUENCE [LARGE SCALE GENOMIC DNA]</scope>
    <source>
        <strain evidence="1">P6</strain>
    </source>
</reference>
<evidence type="ECO:0000313" key="1">
    <source>
        <dbReference type="EMBL" id="KAI9912557.1"/>
    </source>
</evidence>
<sequence>MKEWFIITKEGGAHVWLNGHPHGFNHDISNWGTHFYENGVAVEWLKTEFVTFDNSWTLVSRRKKLKKAATKMANAGTFRSLSELEKNAPPAKNDCKYALHWRHLHRQSFDLIRNRFINRLKYIR</sequence>
<keyword evidence="2" id="KW-1185">Reference proteome</keyword>
<proteinExistence type="predicted"/>
<protein>
    <submittedName>
        <fullName evidence="1">Uncharacterized protein</fullName>
    </submittedName>
</protein>
<dbReference type="Proteomes" id="UP001163321">
    <property type="component" value="Chromosome 4"/>
</dbReference>
<comment type="caution">
    <text evidence="1">The sequence shown here is derived from an EMBL/GenBank/DDBJ whole genome shotgun (WGS) entry which is preliminary data.</text>
</comment>
<evidence type="ECO:0000313" key="2">
    <source>
        <dbReference type="Proteomes" id="UP001163321"/>
    </source>
</evidence>
<name>A0ACC0W201_9STRA</name>